<evidence type="ECO:0000259" key="2">
    <source>
        <dbReference type="Pfam" id="PF04235"/>
    </source>
</evidence>
<feature type="transmembrane region" description="Helical" evidence="1">
    <location>
        <begin position="166"/>
        <end position="183"/>
    </location>
</feature>
<keyword evidence="4" id="KW-1185">Reference proteome</keyword>
<keyword evidence="1" id="KW-0472">Membrane</keyword>
<feature type="domain" description="DUF418" evidence="2">
    <location>
        <begin position="220"/>
        <end position="380"/>
    </location>
</feature>
<dbReference type="InterPro" id="IPR052529">
    <property type="entry name" value="Bact_Transport_Assoc"/>
</dbReference>
<reference evidence="3 4" key="1">
    <citation type="submission" date="2023-07" db="EMBL/GenBank/DDBJ databases">
        <title>Genomic Encyclopedia of Type Strains, Phase IV (KMG-IV): sequencing the most valuable type-strain genomes for metagenomic binning, comparative biology and taxonomic classification.</title>
        <authorList>
            <person name="Goeker M."/>
        </authorList>
    </citation>
    <scope>NUCLEOTIDE SEQUENCE [LARGE SCALE GENOMIC DNA]</scope>
    <source>
        <strain evidence="3 4">DSM 18695</strain>
    </source>
</reference>
<accession>A0ABU0IRV0</accession>
<feature type="transmembrane region" description="Helical" evidence="1">
    <location>
        <begin position="135"/>
        <end position="154"/>
    </location>
</feature>
<evidence type="ECO:0000313" key="3">
    <source>
        <dbReference type="EMBL" id="MDQ0464738.1"/>
    </source>
</evidence>
<sequence>MNQPERIAQIDVIRGVAVLGILTVNILLTAFPFSLAGNPVAAGPVDPLSQAWWLITTILFEGKFVTIFSALFGASLLLVGGEGQDRARNAIARRRLAWLLVFGLIHGAIVWYGDILLWYAICGAVAYLVRGWRPRWLLVGGLLLCLLTMTLDTMTALEPAEPGERFVTAKALAHSLAAFHGGLAHTQAMNFKFWLGIGAQMGLFYSWITLGLMMIGMALLKTGALAGRLSTAFYGTSLAVGALALTAIAIPSLMLAAGGFRSDALDTAAWVINTFAAPLVALGYLSAVVLVLKAGWVPRAMRALGQVGRMAFSNYIAQSLIMTGLLWGGRGLGLFGQLSLAQVALVVLAVWTAQLIWSPLWLARFHYGPLEWVWRRLSYAQPTPFLRKL</sequence>
<dbReference type="RefSeq" id="WP_307349618.1">
    <property type="nucleotide sequence ID" value="NZ_JAUSVS010000004.1"/>
</dbReference>
<name>A0ABU0IRV0_9CAUL</name>
<feature type="transmembrane region" description="Helical" evidence="1">
    <location>
        <begin position="51"/>
        <end position="79"/>
    </location>
</feature>
<organism evidence="3 4">
    <name type="scientific">Caulobacter ginsengisoli</name>
    <dbReference type="NCBI Taxonomy" id="400775"/>
    <lineage>
        <taxon>Bacteria</taxon>
        <taxon>Pseudomonadati</taxon>
        <taxon>Pseudomonadota</taxon>
        <taxon>Alphaproteobacteria</taxon>
        <taxon>Caulobacterales</taxon>
        <taxon>Caulobacteraceae</taxon>
        <taxon>Caulobacter</taxon>
    </lineage>
</organism>
<feature type="transmembrane region" description="Helical" evidence="1">
    <location>
        <begin position="99"/>
        <end position="129"/>
    </location>
</feature>
<evidence type="ECO:0000313" key="4">
    <source>
        <dbReference type="Proteomes" id="UP001228905"/>
    </source>
</evidence>
<dbReference type="EMBL" id="JAUSVS010000004">
    <property type="protein sequence ID" value="MDQ0464738.1"/>
    <property type="molecule type" value="Genomic_DNA"/>
</dbReference>
<feature type="transmembrane region" description="Helical" evidence="1">
    <location>
        <begin position="232"/>
        <end position="256"/>
    </location>
</feature>
<feature type="transmembrane region" description="Helical" evidence="1">
    <location>
        <begin position="335"/>
        <end position="357"/>
    </location>
</feature>
<protein>
    <recommendedName>
        <fullName evidence="2">DUF418 domain-containing protein</fullName>
    </recommendedName>
</protein>
<comment type="caution">
    <text evidence="3">The sequence shown here is derived from an EMBL/GenBank/DDBJ whole genome shotgun (WGS) entry which is preliminary data.</text>
</comment>
<feature type="transmembrane region" description="Helical" evidence="1">
    <location>
        <begin position="203"/>
        <end position="220"/>
    </location>
</feature>
<dbReference type="Pfam" id="PF04235">
    <property type="entry name" value="DUF418"/>
    <property type="match status" value="1"/>
</dbReference>
<gene>
    <name evidence="3" type="ORF">QO010_002522</name>
</gene>
<feature type="transmembrane region" description="Helical" evidence="1">
    <location>
        <begin position="268"/>
        <end position="292"/>
    </location>
</feature>
<feature type="transmembrane region" description="Helical" evidence="1">
    <location>
        <begin position="12"/>
        <end position="31"/>
    </location>
</feature>
<keyword evidence="1" id="KW-1133">Transmembrane helix</keyword>
<dbReference type="PANTHER" id="PTHR30590">
    <property type="entry name" value="INNER MEMBRANE PROTEIN"/>
    <property type="match status" value="1"/>
</dbReference>
<dbReference type="PANTHER" id="PTHR30590:SF2">
    <property type="entry name" value="INNER MEMBRANE PROTEIN"/>
    <property type="match status" value="1"/>
</dbReference>
<dbReference type="InterPro" id="IPR007349">
    <property type="entry name" value="DUF418"/>
</dbReference>
<proteinExistence type="predicted"/>
<evidence type="ECO:0000256" key="1">
    <source>
        <dbReference type="SAM" id="Phobius"/>
    </source>
</evidence>
<keyword evidence="1" id="KW-0812">Transmembrane</keyword>
<feature type="transmembrane region" description="Helical" evidence="1">
    <location>
        <begin position="312"/>
        <end position="329"/>
    </location>
</feature>
<dbReference type="Proteomes" id="UP001228905">
    <property type="component" value="Unassembled WGS sequence"/>
</dbReference>